<organism evidence="1 2">
    <name type="scientific">Fulvitalea axinellae</name>
    <dbReference type="NCBI Taxonomy" id="1182444"/>
    <lineage>
        <taxon>Bacteria</taxon>
        <taxon>Pseudomonadati</taxon>
        <taxon>Bacteroidota</taxon>
        <taxon>Cytophagia</taxon>
        <taxon>Cytophagales</taxon>
        <taxon>Persicobacteraceae</taxon>
        <taxon>Fulvitalea</taxon>
    </lineage>
</organism>
<evidence type="ECO:0000313" key="2">
    <source>
        <dbReference type="Proteomes" id="UP001348817"/>
    </source>
</evidence>
<dbReference type="KEGG" id="fax:FUAX_20900"/>
<keyword evidence="2" id="KW-1185">Reference proteome</keyword>
<dbReference type="EMBL" id="AP025314">
    <property type="protein sequence ID" value="BDD09658.1"/>
    <property type="molecule type" value="Genomic_DNA"/>
</dbReference>
<gene>
    <name evidence="1" type="ORF">FUAX_20900</name>
</gene>
<accession>A0AAU9CHZ7</accession>
<reference evidence="1 2" key="1">
    <citation type="submission" date="2021-12" db="EMBL/GenBank/DDBJ databases">
        <title>Genome sequencing of bacteria with rrn-lacking chromosome and rrn-plasmid.</title>
        <authorList>
            <person name="Anda M."/>
            <person name="Iwasaki W."/>
        </authorList>
    </citation>
    <scope>NUCLEOTIDE SEQUENCE [LARGE SCALE GENOMIC DNA]</scope>
    <source>
        <strain evidence="1 2">DSM 100852</strain>
    </source>
</reference>
<dbReference type="AlphaFoldDB" id="A0AAU9CHZ7"/>
<name>A0AAU9CHZ7_9BACT</name>
<dbReference type="Proteomes" id="UP001348817">
    <property type="component" value="Chromosome"/>
</dbReference>
<sequence>MRALSKISAIFFLGILCLLLMHTLVPHVHHDHKDFYSATVNAETHHKRTDHHQKKSTLADFLSDFIEKHAHGFDTDTYKGHKVLQDLWNGPEYSPVAVFCFLFEITFPKESIAPQEPRHEVPISPKRFTLAWSHRGPPSFFTFSV</sequence>
<protein>
    <submittedName>
        <fullName evidence="1">Uncharacterized protein</fullName>
    </submittedName>
</protein>
<proteinExistence type="predicted"/>
<dbReference type="RefSeq" id="WP_338391255.1">
    <property type="nucleotide sequence ID" value="NZ_AP025314.1"/>
</dbReference>
<evidence type="ECO:0000313" key="1">
    <source>
        <dbReference type="EMBL" id="BDD09658.1"/>
    </source>
</evidence>